<evidence type="ECO:0000256" key="2">
    <source>
        <dbReference type="ARBA" id="ARBA00022170"/>
    </source>
</evidence>
<proteinExistence type="inferred from homology"/>
<organism evidence="4 5">
    <name type="scientific">Pichia inconspicua</name>
    <dbReference type="NCBI Taxonomy" id="52247"/>
    <lineage>
        <taxon>Eukaryota</taxon>
        <taxon>Fungi</taxon>
        <taxon>Dikarya</taxon>
        <taxon>Ascomycota</taxon>
        <taxon>Saccharomycotina</taxon>
        <taxon>Pichiomycetes</taxon>
        <taxon>Pichiales</taxon>
        <taxon>Pichiaceae</taxon>
        <taxon>Pichia</taxon>
    </lineage>
</organism>
<dbReference type="GO" id="GO:0005739">
    <property type="term" value="C:mitochondrion"/>
    <property type="evidence" value="ECO:0007669"/>
    <property type="project" value="TreeGrafter"/>
</dbReference>
<dbReference type="PANTHER" id="PTHR28524:SF3">
    <property type="entry name" value="SUCCINATE DEHYDROGENASE ASSEMBLY FACTOR 4, MITOCHONDRIAL"/>
    <property type="match status" value="1"/>
</dbReference>
<evidence type="ECO:0000256" key="1">
    <source>
        <dbReference type="ARBA" id="ARBA00005701"/>
    </source>
</evidence>
<feature type="region of interest" description="Disordered" evidence="3">
    <location>
        <begin position="90"/>
        <end position="122"/>
    </location>
</feature>
<keyword evidence="5" id="KW-1185">Reference proteome</keyword>
<sequence length="122" mass="13567">MLSRTTIRNLAKLQINTIRLSSFSANRGPAPPLLDPEEQREFEKLQQAANTQSAIDEYNKELGFKDDASPKITSDIGQFTGVMQTIPEFEGDTNPVTGEVNGPKQDPIKHGDWSFNGRVTDF</sequence>
<dbReference type="OrthoDB" id="201362at2759"/>
<comment type="similarity">
    <text evidence="1">Belongs to the SDHAF4 family.</text>
</comment>
<protein>
    <recommendedName>
        <fullName evidence="2">Succinate dehydrogenase assembly factor 4, mitochondrial</fullName>
    </recommendedName>
</protein>
<gene>
    <name evidence="4" type="ORF">CANINC_003136</name>
</gene>
<dbReference type="Pfam" id="PF07896">
    <property type="entry name" value="DUF1674"/>
    <property type="match status" value="1"/>
</dbReference>
<evidence type="ECO:0000313" key="5">
    <source>
        <dbReference type="Proteomes" id="UP000307173"/>
    </source>
</evidence>
<dbReference type="AlphaFoldDB" id="A0A4V4NFI8"/>
<name>A0A4V4NFI8_9ASCO</name>
<dbReference type="PANTHER" id="PTHR28524">
    <property type="entry name" value="SUCCINATE DEHYDROGENASE ASSEMBLY FACTOR 4, MITOCHONDRIAL"/>
    <property type="match status" value="1"/>
</dbReference>
<evidence type="ECO:0000256" key="3">
    <source>
        <dbReference type="SAM" id="MobiDB-lite"/>
    </source>
</evidence>
<dbReference type="GO" id="GO:0034553">
    <property type="term" value="P:mitochondrial respiratory chain complex II assembly"/>
    <property type="evidence" value="ECO:0007669"/>
    <property type="project" value="TreeGrafter"/>
</dbReference>
<reference evidence="4 5" key="1">
    <citation type="journal article" date="2019" name="Front. Genet.">
        <title>Whole-Genome Sequencing of the Opportunistic Yeast Pathogen Candida inconspicua Uncovers Its Hybrid Origin.</title>
        <authorList>
            <person name="Mixao V."/>
            <person name="Hansen A.P."/>
            <person name="Saus E."/>
            <person name="Boekhout T."/>
            <person name="Lass-Florl C."/>
            <person name="Gabaldon T."/>
        </authorList>
    </citation>
    <scope>NUCLEOTIDE SEQUENCE [LARGE SCALE GENOMIC DNA]</scope>
    <source>
        <strain evidence="4 5">CBS 180</strain>
    </source>
</reference>
<dbReference type="STRING" id="52247.A0A4V4NFI8"/>
<comment type="caution">
    <text evidence="4">The sequence shown here is derived from an EMBL/GenBank/DDBJ whole genome shotgun (WGS) entry which is preliminary data.</text>
</comment>
<dbReference type="Proteomes" id="UP000307173">
    <property type="component" value="Unassembled WGS sequence"/>
</dbReference>
<dbReference type="EMBL" id="SELW01000519">
    <property type="protein sequence ID" value="TID23844.1"/>
    <property type="molecule type" value="Genomic_DNA"/>
</dbReference>
<accession>A0A4V4NFI8</accession>
<dbReference type="InterPro" id="IPR012875">
    <property type="entry name" value="SDHF4"/>
</dbReference>
<evidence type="ECO:0000313" key="4">
    <source>
        <dbReference type="EMBL" id="TID23844.1"/>
    </source>
</evidence>